<organism evidence="1 2">
    <name type="scientific">Luteolibacter soli</name>
    <dbReference type="NCBI Taxonomy" id="3135280"/>
    <lineage>
        <taxon>Bacteria</taxon>
        <taxon>Pseudomonadati</taxon>
        <taxon>Verrucomicrobiota</taxon>
        <taxon>Verrucomicrobiia</taxon>
        <taxon>Verrucomicrobiales</taxon>
        <taxon>Verrucomicrobiaceae</taxon>
        <taxon>Luteolibacter</taxon>
    </lineage>
</organism>
<evidence type="ECO:0000313" key="2">
    <source>
        <dbReference type="Proteomes" id="UP001371305"/>
    </source>
</evidence>
<dbReference type="EMBL" id="JBBUKT010000002">
    <property type="protein sequence ID" value="MEK7950395.1"/>
    <property type="molecule type" value="Genomic_DNA"/>
</dbReference>
<dbReference type="RefSeq" id="WP_341403929.1">
    <property type="nucleotide sequence ID" value="NZ_JBBUKT010000002.1"/>
</dbReference>
<name>A0ABU9ARQ9_9BACT</name>
<evidence type="ECO:0008006" key="3">
    <source>
        <dbReference type="Google" id="ProtNLM"/>
    </source>
</evidence>
<gene>
    <name evidence="1" type="ORF">WKV53_07805</name>
</gene>
<sequence length="122" mass="12912">MSDRTPDTGKPPVASSSREIAAGGNPFANLLSQADLGIKITGLVTAKDDARNVAGTSKGGKPYSFWNQRATVLAGSDTVEITIRKDTAEALPAFDVFSVRKFRVVGVRVNNGLPSYDVELDS</sequence>
<dbReference type="Proteomes" id="UP001371305">
    <property type="component" value="Unassembled WGS sequence"/>
</dbReference>
<reference evidence="1 2" key="1">
    <citation type="submission" date="2024-04" db="EMBL/GenBank/DDBJ databases">
        <title>Luteolibacter sp. isolated from soil.</title>
        <authorList>
            <person name="An J."/>
        </authorList>
    </citation>
    <scope>NUCLEOTIDE SEQUENCE [LARGE SCALE GENOMIC DNA]</scope>
    <source>
        <strain evidence="1 2">Y139</strain>
    </source>
</reference>
<keyword evidence="2" id="KW-1185">Reference proteome</keyword>
<evidence type="ECO:0000313" key="1">
    <source>
        <dbReference type="EMBL" id="MEK7950395.1"/>
    </source>
</evidence>
<comment type="caution">
    <text evidence="1">The sequence shown here is derived from an EMBL/GenBank/DDBJ whole genome shotgun (WGS) entry which is preliminary data.</text>
</comment>
<protein>
    <recommendedName>
        <fullName evidence="3">Helix-destabilizing protein</fullName>
    </recommendedName>
</protein>
<accession>A0ABU9ARQ9</accession>
<proteinExistence type="predicted"/>